<dbReference type="PANTHER" id="PTHR46830">
    <property type="entry name" value="TRANSFERASE, PUTATIVE-RELATED"/>
    <property type="match status" value="1"/>
</dbReference>
<keyword evidence="3" id="KW-1185">Reference proteome</keyword>
<comment type="caution">
    <text evidence="2">The sequence shown here is derived from an EMBL/GenBank/DDBJ whole genome shotgun (WGS) entry which is preliminary data.</text>
</comment>
<accession>A0AAE0XB47</accession>
<protein>
    <recommendedName>
        <fullName evidence="4">Glycosyltransferase</fullName>
    </recommendedName>
</protein>
<dbReference type="SUPFAM" id="SSF53448">
    <property type="entry name" value="Nucleotide-diphospho-sugar transferases"/>
    <property type="match status" value="1"/>
</dbReference>
<evidence type="ECO:0000313" key="3">
    <source>
        <dbReference type="Proteomes" id="UP001270362"/>
    </source>
</evidence>
<evidence type="ECO:0008006" key="4">
    <source>
        <dbReference type="Google" id="ProtNLM"/>
    </source>
</evidence>
<gene>
    <name evidence="2" type="ORF">B0T22DRAFT_360005</name>
</gene>
<name>A0AAE0XB47_9PEZI</name>
<evidence type="ECO:0000313" key="2">
    <source>
        <dbReference type="EMBL" id="KAK3689410.1"/>
    </source>
</evidence>
<dbReference type="Proteomes" id="UP001270362">
    <property type="component" value="Unassembled WGS sequence"/>
</dbReference>
<organism evidence="2 3">
    <name type="scientific">Podospora appendiculata</name>
    <dbReference type="NCBI Taxonomy" id="314037"/>
    <lineage>
        <taxon>Eukaryota</taxon>
        <taxon>Fungi</taxon>
        <taxon>Dikarya</taxon>
        <taxon>Ascomycota</taxon>
        <taxon>Pezizomycotina</taxon>
        <taxon>Sordariomycetes</taxon>
        <taxon>Sordariomycetidae</taxon>
        <taxon>Sordariales</taxon>
        <taxon>Podosporaceae</taxon>
        <taxon>Podospora</taxon>
    </lineage>
</organism>
<dbReference type="Gene3D" id="3.90.550.20">
    <property type="match status" value="1"/>
</dbReference>
<evidence type="ECO:0000256" key="1">
    <source>
        <dbReference type="ARBA" id="ARBA00009003"/>
    </source>
</evidence>
<comment type="similarity">
    <text evidence="1">Belongs to the glycosyltransferase 32 family.</text>
</comment>
<dbReference type="GO" id="GO:1901135">
    <property type="term" value="P:carbohydrate derivative metabolic process"/>
    <property type="evidence" value="ECO:0007669"/>
    <property type="project" value="UniProtKB-ARBA"/>
</dbReference>
<dbReference type="InterPro" id="IPR029044">
    <property type="entry name" value="Nucleotide-diphossugar_trans"/>
</dbReference>
<sequence length="326" mass="37011">DVIPNFVHYVWILKDPTVFRLNFKIFVSAYSAHLYFRPERIYIHTDAPPDVIEHARSTGDVWTRRILALPGITFNHVQVPLTTKHGVKISHIEHKSDFLRIEALRDFGGIYMDMDAIPLRDVADLRKSGFANVVGGAVALAMKHRGFINNGVMLAKPHSILTTIWLEAAHRVFDGVWGTSVQLLTDLAYRLMAVPSEVLILHPNAFAPMSWEYSDQKRLFQPNMKIPAVKASVEGNSGAPTELRATCMDAMAYLLEREDEGKMETWEMDFSSTYILHAFDDGIEKMGGWDHEINLKYVLARQSNYARAVYPAIWDAVKEGVIPREE</sequence>
<reference evidence="2" key="1">
    <citation type="journal article" date="2023" name="Mol. Phylogenet. Evol.">
        <title>Genome-scale phylogeny and comparative genomics of the fungal order Sordariales.</title>
        <authorList>
            <person name="Hensen N."/>
            <person name="Bonometti L."/>
            <person name="Westerberg I."/>
            <person name="Brannstrom I.O."/>
            <person name="Guillou S."/>
            <person name="Cros-Aarteil S."/>
            <person name="Calhoun S."/>
            <person name="Haridas S."/>
            <person name="Kuo A."/>
            <person name="Mondo S."/>
            <person name="Pangilinan J."/>
            <person name="Riley R."/>
            <person name="LaButti K."/>
            <person name="Andreopoulos B."/>
            <person name="Lipzen A."/>
            <person name="Chen C."/>
            <person name="Yan M."/>
            <person name="Daum C."/>
            <person name="Ng V."/>
            <person name="Clum A."/>
            <person name="Steindorff A."/>
            <person name="Ohm R.A."/>
            <person name="Martin F."/>
            <person name="Silar P."/>
            <person name="Natvig D.O."/>
            <person name="Lalanne C."/>
            <person name="Gautier V."/>
            <person name="Ament-Velasquez S.L."/>
            <person name="Kruys A."/>
            <person name="Hutchinson M.I."/>
            <person name="Powell A.J."/>
            <person name="Barry K."/>
            <person name="Miller A.N."/>
            <person name="Grigoriev I.V."/>
            <person name="Debuchy R."/>
            <person name="Gladieux P."/>
            <person name="Hiltunen Thoren M."/>
            <person name="Johannesson H."/>
        </authorList>
    </citation>
    <scope>NUCLEOTIDE SEQUENCE</scope>
    <source>
        <strain evidence="2">CBS 314.62</strain>
    </source>
</reference>
<dbReference type="EMBL" id="JAULSO010000002">
    <property type="protein sequence ID" value="KAK3689410.1"/>
    <property type="molecule type" value="Genomic_DNA"/>
</dbReference>
<proteinExistence type="inferred from homology"/>
<reference evidence="2" key="2">
    <citation type="submission" date="2023-06" db="EMBL/GenBank/DDBJ databases">
        <authorList>
            <consortium name="Lawrence Berkeley National Laboratory"/>
            <person name="Haridas S."/>
            <person name="Hensen N."/>
            <person name="Bonometti L."/>
            <person name="Westerberg I."/>
            <person name="Brannstrom I.O."/>
            <person name="Guillou S."/>
            <person name="Cros-Aarteil S."/>
            <person name="Calhoun S."/>
            <person name="Kuo A."/>
            <person name="Mondo S."/>
            <person name="Pangilinan J."/>
            <person name="Riley R."/>
            <person name="Labutti K."/>
            <person name="Andreopoulos B."/>
            <person name="Lipzen A."/>
            <person name="Chen C."/>
            <person name="Yanf M."/>
            <person name="Daum C."/>
            <person name="Ng V."/>
            <person name="Clum A."/>
            <person name="Steindorff A."/>
            <person name="Ohm R."/>
            <person name="Martin F."/>
            <person name="Silar P."/>
            <person name="Natvig D."/>
            <person name="Lalanne C."/>
            <person name="Gautier V."/>
            <person name="Ament-Velasquez S.L."/>
            <person name="Kruys A."/>
            <person name="Hutchinson M.I."/>
            <person name="Powell A.J."/>
            <person name="Barry K."/>
            <person name="Miller A.N."/>
            <person name="Grigoriev I.V."/>
            <person name="Debuchy R."/>
            <person name="Gladieux P."/>
            <person name="Thoren M.H."/>
            <person name="Johannesson H."/>
        </authorList>
    </citation>
    <scope>NUCLEOTIDE SEQUENCE</scope>
    <source>
        <strain evidence="2">CBS 314.62</strain>
    </source>
</reference>
<feature type="non-terminal residue" evidence="2">
    <location>
        <position position="326"/>
    </location>
</feature>
<dbReference type="PANTHER" id="PTHR46830:SF2">
    <property type="entry name" value="ALPHA-1,4-N-ACETYLGLUCOSAMINYLTRANSFERASE"/>
    <property type="match status" value="1"/>
</dbReference>
<dbReference type="InterPro" id="IPR007577">
    <property type="entry name" value="GlycoTrfase_DXD_sugar-bd_CS"/>
</dbReference>
<feature type="non-terminal residue" evidence="2">
    <location>
        <position position="1"/>
    </location>
</feature>
<dbReference type="AlphaFoldDB" id="A0AAE0XB47"/>
<dbReference type="Pfam" id="PF04488">
    <property type="entry name" value="Gly_transf_sug"/>
    <property type="match status" value="1"/>
</dbReference>